<keyword evidence="2" id="KW-0479">Metal-binding</keyword>
<dbReference type="AlphaFoldDB" id="A0A383CEJ7"/>
<dbReference type="GO" id="GO:0016491">
    <property type="term" value="F:oxidoreductase activity"/>
    <property type="evidence" value="ECO:0007669"/>
    <property type="project" value="UniProtKB-ARBA"/>
</dbReference>
<evidence type="ECO:0000256" key="5">
    <source>
        <dbReference type="ARBA" id="ARBA00023014"/>
    </source>
</evidence>
<accession>A0A383CEJ7</accession>
<proteinExistence type="predicted"/>
<dbReference type="Pfam" id="PF02754">
    <property type="entry name" value="CCG"/>
    <property type="match status" value="1"/>
</dbReference>
<keyword evidence="1" id="KW-0004">4Fe-4S</keyword>
<evidence type="ECO:0000313" key="7">
    <source>
        <dbReference type="EMBL" id="SVE30469.1"/>
    </source>
</evidence>
<dbReference type="GO" id="GO:0051539">
    <property type="term" value="F:4 iron, 4 sulfur cluster binding"/>
    <property type="evidence" value="ECO:0007669"/>
    <property type="project" value="UniProtKB-KW"/>
</dbReference>
<reference evidence="7" key="1">
    <citation type="submission" date="2018-05" db="EMBL/GenBank/DDBJ databases">
        <authorList>
            <person name="Lanie J.A."/>
            <person name="Ng W.-L."/>
            <person name="Kazmierczak K.M."/>
            <person name="Andrzejewski T.M."/>
            <person name="Davidsen T.M."/>
            <person name="Wayne K.J."/>
            <person name="Tettelin H."/>
            <person name="Glass J.I."/>
            <person name="Rusch D."/>
            <person name="Podicherti R."/>
            <person name="Tsui H.-C.T."/>
            <person name="Winkler M.E."/>
        </authorList>
    </citation>
    <scope>NUCLEOTIDE SEQUENCE</scope>
</reference>
<keyword evidence="5" id="KW-0411">Iron-sulfur</keyword>
<keyword evidence="3" id="KW-0677">Repeat</keyword>
<evidence type="ECO:0000256" key="4">
    <source>
        <dbReference type="ARBA" id="ARBA00023004"/>
    </source>
</evidence>
<dbReference type="PANTHER" id="PTHR32479">
    <property type="entry name" value="GLYCOLATE OXIDASE IRON-SULFUR SUBUNIT"/>
    <property type="match status" value="1"/>
</dbReference>
<dbReference type="InterPro" id="IPR004017">
    <property type="entry name" value="Cys_rich_dom"/>
</dbReference>
<protein>
    <recommendedName>
        <fullName evidence="6">Cysteine-rich domain-containing protein</fullName>
    </recommendedName>
</protein>
<evidence type="ECO:0000259" key="6">
    <source>
        <dbReference type="Pfam" id="PF02754"/>
    </source>
</evidence>
<feature type="domain" description="Cysteine-rich" evidence="6">
    <location>
        <begin position="7"/>
        <end position="89"/>
    </location>
</feature>
<evidence type="ECO:0000256" key="1">
    <source>
        <dbReference type="ARBA" id="ARBA00022485"/>
    </source>
</evidence>
<dbReference type="GO" id="GO:0046872">
    <property type="term" value="F:metal ion binding"/>
    <property type="evidence" value="ECO:0007669"/>
    <property type="project" value="UniProtKB-KW"/>
</dbReference>
<sequence>MVGQADVVLFTGCVMDAWQPEVHDAVVEVLSAIKVTVERSGDRSGCCGALHGHAGMVEQERDHAERVVRAIGTDRPVLVDSAGCGAALKAYGELLATPEAREFASQGADVHEW</sequence>
<evidence type="ECO:0000256" key="3">
    <source>
        <dbReference type="ARBA" id="ARBA00022737"/>
    </source>
</evidence>
<keyword evidence="4" id="KW-0408">Iron</keyword>
<evidence type="ECO:0000256" key="2">
    <source>
        <dbReference type="ARBA" id="ARBA00022723"/>
    </source>
</evidence>
<name>A0A383CEJ7_9ZZZZ</name>
<dbReference type="EMBL" id="UINC01208091">
    <property type="protein sequence ID" value="SVE30469.1"/>
    <property type="molecule type" value="Genomic_DNA"/>
</dbReference>
<dbReference type="PANTHER" id="PTHR32479:SF19">
    <property type="entry name" value="ANAEROBIC GLYCEROL-3-PHOSPHATE DEHYDROGENASE SUBUNIT C"/>
    <property type="match status" value="1"/>
</dbReference>
<feature type="non-terminal residue" evidence="7">
    <location>
        <position position="113"/>
    </location>
</feature>
<gene>
    <name evidence="7" type="ORF">METZ01_LOCUS483323</name>
</gene>
<organism evidence="7">
    <name type="scientific">marine metagenome</name>
    <dbReference type="NCBI Taxonomy" id="408172"/>
    <lineage>
        <taxon>unclassified sequences</taxon>
        <taxon>metagenomes</taxon>
        <taxon>ecological metagenomes</taxon>
    </lineage>
</organism>